<dbReference type="NCBIfam" id="TIGR00765">
    <property type="entry name" value="yihY_not_rbn"/>
    <property type="match status" value="1"/>
</dbReference>
<dbReference type="Pfam" id="PF03631">
    <property type="entry name" value="Virul_fac_BrkB"/>
    <property type="match status" value="1"/>
</dbReference>
<proteinExistence type="predicted"/>
<keyword evidence="8" id="KW-1185">Reference proteome</keyword>
<dbReference type="PIRSF" id="PIRSF035875">
    <property type="entry name" value="RNase_BN"/>
    <property type="match status" value="1"/>
</dbReference>
<protein>
    <submittedName>
        <fullName evidence="7">YihY/virulence factor BrkB family protein</fullName>
    </submittedName>
</protein>
<dbReference type="GO" id="GO:0005886">
    <property type="term" value="C:plasma membrane"/>
    <property type="evidence" value="ECO:0007669"/>
    <property type="project" value="UniProtKB-SubCell"/>
</dbReference>
<feature type="transmembrane region" description="Helical" evidence="6">
    <location>
        <begin position="156"/>
        <end position="183"/>
    </location>
</feature>
<dbReference type="AlphaFoldDB" id="A0AAE2S945"/>
<evidence type="ECO:0000256" key="6">
    <source>
        <dbReference type="SAM" id="Phobius"/>
    </source>
</evidence>
<evidence type="ECO:0000256" key="4">
    <source>
        <dbReference type="ARBA" id="ARBA00022989"/>
    </source>
</evidence>
<accession>A0AAE2S945</accession>
<evidence type="ECO:0000256" key="5">
    <source>
        <dbReference type="ARBA" id="ARBA00023136"/>
    </source>
</evidence>
<evidence type="ECO:0000313" key="7">
    <source>
        <dbReference type="EMBL" id="MBK1853475.1"/>
    </source>
</evidence>
<dbReference type="InterPro" id="IPR017039">
    <property type="entry name" value="Virul_fac_BrkB"/>
</dbReference>
<evidence type="ECO:0000256" key="1">
    <source>
        <dbReference type="ARBA" id="ARBA00004651"/>
    </source>
</evidence>
<organism evidence="7 8">
    <name type="scientific">Oceaniferula flava</name>
    <dbReference type="NCBI Taxonomy" id="2800421"/>
    <lineage>
        <taxon>Bacteria</taxon>
        <taxon>Pseudomonadati</taxon>
        <taxon>Verrucomicrobiota</taxon>
        <taxon>Verrucomicrobiia</taxon>
        <taxon>Verrucomicrobiales</taxon>
        <taxon>Verrucomicrobiaceae</taxon>
        <taxon>Oceaniferula</taxon>
    </lineage>
</organism>
<dbReference type="EMBL" id="JAENIG010000001">
    <property type="protein sequence ID" value="MBK1853475.1"/>
    <property type="molecule type" value="Genomic_DNA"/>
</dbReference>
<dbReference type="PANTHER" id="PTHR30213">
    <property type="entry name" value="INNER MEMBRANE PROTEIN YHJD"/>
    <property type="match status" value="1"/>
</dbReference>
<keyword evidence="5 6" id="KW-0472">Membrane</keyword>
<keyword evidence="2" id="KW-1003">Cell membrane</keyword>
<comment type="caution">
    <text evidence="7">The sequence shown here is derived from an EMBL/GenBank/DDBJ whole genome shotgun (WGS) entry which is preliminary data.</text>
</comment>
<name>A0AAE2S945_9BACT</name>
<reference evidence="7" key="1">
    <citation type="submission" date="2021-01" db="EMBL/GenBank/DDBJ databases">
        <title>Modified the classification status of verrucomicrobia.</title>
        <authorList>
            <person name="Feng X."/>
        </authorList>
    </citation>
    <scope>NUCLEOTIDE SEQUENCE</scope>
    <source>
        <strain evidence="7">5K15</strain>
    </source>
</reference>
<keyword evidence="4 6" id="KW-1133">Transmembrane helix</keyword>
<feature type="transmembrane region" description="Helical" evidence="6">
    <location>
        <begin position="42"/>
        <end position="71"/>
    </location>
</feature>
<evidence type="ECO:0000256" key="2">
    <source>
        <dbReference type="ARBA" id="ARBA00022475"/>
    </source>
</evidence>
<feature type="transmembrane region" description="Helical" evidence="6">
    <location>
        <begin position="108"/>
        <end position="126"/>
    </location>
</feature>
<evidence type="ECO:0000313" key="8">
    <source>
        <dbReference type="Proteomes" id="UP000634206"/>
    </source>
</evidence>
<dbReference type="RefSeq" id="WP_309488072.1">
    <property type="nucleotide sequence ID" value="NZ_JAENIG010000001.1"/>
</dbReference>
<sequence>MHHHKSITPEPEQRAASPCDISFAGWWQILKRVWKELKNDRVSFVAAGIAFYLILSLVPALGAVMSIYGLIADQSDVERQLGSIKHLMPVDVSDLIAVELQRFANDDIAAGWGLLLGLILAFWGGSKAMNAMVTSMNVAYEEPDGRSFLRRKSLELGLTVCGVIFAVVVMFLLAVVPAVMAYLELGHATELVITVFRWLLLALAAMTGLSVIYRFAPYRRRAKWRWVTYGSCLGTLLWVAASAILTWYTSTIGDYSKTYGSLGAIVLLHLWFYVTGFVIMLGAELNSEMELQTVHDTTHGEDRPMGKRGAYVADHVAQSGEDITIDHPTQTRSPHQ</sequence>
<keyword evidence="3 6" id="KW-0812">Transmembrane</keyword>
<feature type="transmembrane region" description="Helical" evidence="6">
    <location>
        <begin position="227"/>
        <end position="248"/>
    </location>
</feature>
<feature type="transmembrane region" description="Helical" evidence="6">
    <location>
        <begin position="260"/>
        <end position="283"/>
    </location>
</feature>
<feature type="transmembrane region" description="Helical" evidence="6">
    <location>
        <begin position="195"/>
        <end position="215"/>
    </location>
</feature>
<comment type="subcellular location">
    <subcellularLocation>
        <location evidence="1">Cell membrane</location>
        <topology evidence="1">Multi-pass membrane protein</topology>
    </subcellularLocation>
</comment>
<evidence type="ECO:0000256" key="3">
    <source>
        <dbReference type="ARBA" id="ARBA00022692"/>
    </source>
</evidence>
<gene>
    <name evidence="7" type="ORF">JIN83_00735</name>
</gene>
<dbReference type="PANTHER" id="PTHR30213:SF0">
    <property type="entry name" value="UPF0761 MEMBRANE PROTEIN YIHY"/>
    <property type="match status" value="1"/>
</dbReference>
<dbReference type="Proteomes" id="UP000634206">
    <property type="component" value="Unassembled WGS sequence"/>
</dbReference>